<keyword evidence="1 2" id="KW-0597">Phosphoprotein</keyword>
<keyword evidence="5" id="KW-1185">Reference proteome</keyword>
<dbReference type="SMART" id="SM00448">
    <property type="entry name" value="REC"/>
    <property type="match status" value="1"/>
</dbReference>
<dbReference type="AlphaFoldDB" id="A0A1H7UVA6"/>
<dbReference type="InterPro" id="IPR001789">
    <property type="entry name" value="Sig_transdc_resp-reg_receiver"/>
</dbReference>
<evidence type="ECO:0000313" key="4">
    <source>
        <dbReference type="EMBL" id="SEM00776.1"/>
    </source>
</evidence>
<sequence length="127" mass="14034">MKTILVVDDEFDIVEAVKAILEEDGYRVHACGNGSEALRCLNEVKPDLAILDIMMPRLNGYETLKAFRKQPAFERLPVLLMSAIVPEVPAGGYAWEGFLKKPFSLHDLLEQVHRLAPKAQDGDGATG</sequence>
<proteinExistence type="predicted"/>
<organism evidence="4 5">
    <name type="scientific">Stigmatella aurantiaca</name>
    <dbReference type="NCBI Taxonomy" id="41"/>
    <lineage>
        <taxon>Bacteria</taxon>
        <taxon>Pseudomonadati</taxon>
        <taxon>Myxococcota</taxon>
        <taxon>Myxococcia</taxon>
        <taxon>Myxococcales</taxon>
        <taxon>Cystobacterineae</taxon>
        <taxon>Archangiaceae</taxon>
        <taxon>Stigmatella</taxon>
    </lineage>
</organism>
<accession>A0A1H7UVA6</accession>
<dbReference type="CDD" id="cd17574">
    <property type="entry name" value="REC_OmpR"/>
    <property type="match status" value="1"/>
</dbReference>
<dbReference type="SUPFAM" id="SSF52172">
    <property type="entry name" value="CheY-like"/>
    <property type="match status" value="1"/>
</dbReference>
<dbReference type="RefSeq" id="WP_075008168.1">
    <property type="nucleotide sequence ID" value="NZ_FOAP01000010.1"/>
</dbReference>
<evidence type="ECO:0000256" key="1">
    <source>
        <dbReference type="ARBA" id="ARBA00022553"/>
    </source>
</evidence>
<evidence type="ECO:0000259" key="3">
    <source>
        <dbReference type="PROSITE" id="PS50110"/>
    </source>
</evidence>
<dbReference type="PROSITE" id="PS50110">
    <property type="entry name" value="RESPONSE_REGULATORY"/>
    <property type="match status" value="1"/>
</dbReference>
<dbReference type="Pfam" id="PF00072">
    <property type="entry name" value="Response_reg"/>
    <property type="match status" value="1"/>
</dbReference>
<gene>
    <name evidence="4" type="ORF">SAMN05444354_110210</name>
</gene>
<dbReference type="PANTHER" id="PTHR44591:SF3">
    <property type="entry name" value="RESPONSE REGULATORY DOMAIN-CONTAINING PROTEIN"/>
    <property type="match status" value="1"/>
</dbReference>
<dbReference type="InterPro" id="IPR050595">
    <property type="entry name" value="Bact_response_regulator"/>
</dbReference>
<dbReference type="Proteomes" id="UP000182719">
    <property type="component" value="Unassembled WGS sequence"/>
</dbReference>
<protein>
    <submittedName>
        <fullName evidence="4">Response regulator receiver domain-containing protein</fullName>
    </submittedName>
</protein>
<name>A0A1H7UVA6_STIAU</name>
<dbReference type="EMBL" id="FOAP01000010">
    <property type="protein sequence ID" value="SEM00776.1"/>
    <property type="molecule type" value="Genomic_DNA"/>
</dbReference>
<evidence type="ECO:0000313" key="5">
    <source>
        <dbReference type="Proteomes" id="UP000182719"/>
    </source>
</evidence>
<dbReference type="Gene3D" id="3.40.50.2300">
    <property type="match status" value="1"/>
</dbReference>
<feature type="domain" description="Response regulatory" evidence="3">
    <location>
        <begin position="3"/>
        <end position="116"/>
    </location>
</feature>
<dbReference type="InterPro" id="IPR011006">
    <property type="entry name" value="CheY-like_superfamily"/>
</dbReference>
<reference evidence="5" key="1">
    <citation type="submission" date="2016-10" db="EMBL/GenBank/DDBJ databases">
        <authorList>
            <person name="Varghese N."/>
            <person name="Submissions S."/>
        </authorList>
    </citation>
    <scope>NUCLEOTIDE SEQUENCE [LARGE SCALE GENOMIC DNA]</scope>
    <source>
        <strain evidence="5">DSM 17044</strain>
    </source>
</reference>
<dbReference type="GO" id="GO:0000160">
    <property type="term" value="P:phosphorelay signal transduction system"/>
    <property type="evidence" value="ECO:0007669"/>
    <property type="project" value="InterPro"/>
</dbReference>
<dbReference type="OrthoDB" id="9788090at2"/>
<feature type="modified residue" description="4-aspartylphosphate" evidence="2">
    <location>
        <position position="52"/>
    </location>
</feature>
<dbReference type="PANTHER" id="PTHR44591">
    <property type="entry name" value="STRESS RESPONSE REGULATOR PROTEIN 1"/>
    <property type="match status" value="1"/>
</dbReference>
<evidence type="ECO:0000256" key="2">
    <source>
        <dbReference type="PROSITE-ProRule" id="PRU00169"/>
    </source>
</evidence>